<accession>A0A1D8TTC1</accession>
<gene>
    <name evidence="8" type="ORF">BJP34_16595</name>
</gene>
<evidence type="ECO:0000256" key="6">
    <source>
        <dbReference type="SAM" id="Phobius"/>
    </source>
</evidence>
<evidence type="ECO:0000313" key="8">
    <source>
        <dbReference type="EMBL" id="AOX00844.1"/>
    </source>
</evidence>
<evidence type="ECO:0000256" key="5">
    <source>
        <dbReference type="ARBA" id="ARBA00023306"/>
    </source>
</evidence>
<evidence type="ECO:0000313" key="9">
    <source>
        <dbReference type="Proteomes" id="UP000177870"/>
    </source>
</evidence>
<keyword evidence="2 8" id="KW-0132">Cell division</keyword>
<reference evidence="9" key="1">
    <citation type="submission" date="2016-10" db="EMBL/GenBank/DDBJ databases">
        <title>Comparative genomics uncovers the prolific and rare metabolic potential of the cyanobacterial genus Moorea.</title>
        <authorList>
            <person name="Leao T."/>
            <person name="Castelao G."/>
            <person name="Korobeynikov A."/>
            <person name="Monroe E.A."/>
            <person name="Podell S."/>
            <person name="Glukhov E."/>
            <person name="Allen E."/>
            <person name="Gerwick W.H."/>
            <person name="Gerwick L."/>
        </authorList>
    </citation>
    <scope>NUCLEOTIDE SEQUENCE [LARGE SCALE GENOMIC DNA]</scope>
    <source>
        <strain evidence="9">PAL-8-15-08-1</strain>
    </source>
</reference>
<dbReference type="KEGG" id="mpro:BJP34_16595"/>
<dbReference type="AlphaFoldDB" id="A0A1D8TTC1"/>
<evidence type="ECO:0000256" key="1">
    <source>
        <dbReference type="ARBA" id="ARBA00022475"/>
    </source>
</evidence>
<keyword evidence="5" id="KW-0131">Cell cycle</keyword>
<dbReference type="PANTHER" id="PTHR37820:SF1">
    <property type="entry name" value="CELL DIVISION PROTEIN FTSQ"/>
    <property type="match status" value="1"/>
</dbReference>
<dbReference type="InterPro" id="IPR050487">
    <property type="entry name" value="FtsQ_DivIB"/>
</dbReference>
<feature type="transmembrane region" description="Helical" evidence="6">
    <location>
        <begin position="31"/>
        <end position="50"/>
    </location>
</feature>
<dbReference type="Pfam" id="PF08478">
    <property type="entry name" value="POTRA_1"/>
    <property type="match status" value="1"/>
</dbReference>
<evidence type="ECO:0000256" key="4">
    <source>
        <dbReference type="ARBA" id="ARBA00022989"/>
    </source>
</evidence>
<dbReference type="Proteomes" id="UP000177870">
    <property type="component" value="Chromosome"/>
</dbReference>
<dbReference type="GO" id="GO:0051301">
    <property type="term" value="P:cell division"/>
    <property type="evidence" value="ECO:0007669"/>
    <property type="project" value="UniProtKB-KW"/>
</dbReference>
<keyword evidence="3 6" id="KW-0812">Transmembrane</keyword>
<evidence type="ECO:0000256" key="2">
    <source>
        <dbReference type="ARBA" id="ARBA00022618"/>
    </source>
</evidence>
<keyword evidence="4 6" id="KW-1133">Transmembrane helix</keyword>
<keyword evidence="1" id="KW-1003">Cell membrane</keyword>
<dbReference type="STRING" id="1458985.BJP34_16595"/>
<name>A0A1D8TTC1_9CYAN</name>
<sequence length="280" mass="32031">MTNIASVSQSQLSNRRKQLRRTRRIQFYQRIWRTLLVGGIAGSLLWAITLPDWMIRHPEQIEIQGNYWLSAEAIRSLLPLSYPQSLLQVQPQVLAEFLESEAPIASANVSRQLIPPGLTIQVRERQPVAIADQSKLQTKKTKNSTPTLGLVDEQGIWSPKSSYEPLSANLKLPKLKVIGQNSDYRPYWFDVYQAVSHSAVTVFEIDWRNPANLILKTELGNVHLGPYSEHFSTQLRVLDQMRELPKRTQKSKIAYIDLQNPDLPSIQMITDHKSVESRVK</sequence>
<dbReference type="RefSeq" id="WP_070393295.1">
    <property type="nucleotide sequence ID" value="NZ_CP017599.1"/>
</dbReference>
<organism evidence="8 9">
    <name type="scientific">Moorena producens PAL-8-15-08-1</name>
    <dbReference type="NCBI Taxonomy" id="1458985"/>
    <lineage>
        <taxon>Bacteria</taxon>
        <taxon>Bacillati</taxon>
        <taxon>Cyanobacteriota</taxon>
        <taxon>Cyanophyceae</taxon>
        <taxon>Coleofasciculales</taxon>
        <taxon>Coleofasciculaceae</taxon>
        <taxon>Moorena</taxon>
    </lineage>
</organism>
<dbReference type="EMBL" id="CP017599">
    <property type="protein sequence ID" value="AOX00844.1"/>
    <property type="molecule type" value="Genomic_DNA"/>
</dbReference>
<evidence type="ECO:0000259" key="7">
    <source>
        <dbReference type="Pfam" id="PF08478"/>
    </source>
</evidence>
<dbReference type="PANTHER" id="PTHR37820">
    <property type="entry name" value="CELL DIVISION PROTEIN DIVIB"/>
    <property type="match status" value="1"/>
</dbReference>
<dbReference type="InterPro" id="IPR013685">
    <property type="entry name" value="POTRA_FtsQ_type"/>
</dbReference>
<dbReference type="GO" id="GO:0005886">
    <property type="term" value="C:plasma membrane"/>
    <property type="evidence" value="ECO:0007669"/>
    <property type="project" value="TreeGrafter"/>
</dbReference>
<dbReference type="OrthoDB" id="527430at2"/>
<keyword evidence="6" id="KW-0472">Membrane</keyword>
<proteinExistence type="predicted"/>
<feature type="domain" description="POTRA" evidence="7">
    <location>
        <begin position="58"/>
        <end position="125"/>
    </location>
</feature>
<protein>
    <submittedName>
        <fullName evidence="8">Cell division protein FtsQ</fullName>
    </submittedName>
</protein>
<evidence type="ECO:0000256" key="3">
    <source>
        <dbReference type="ARBA" id="ARBA00022692"/>
    </source>
</evidence>